<dbReference type="InterPro" id="IPR016181">
    <property type="entry name" value="Acyl_CoA_acyltransferase"/>
</dbReference>
<dbReference type="PROSITE" id="PS51186">
    <property type="entry name" value="GNAT"/>
    <property type="match status" value="1"/>
</dbReference>
<dbReference type="InterPro" id="IPR050276">
    <property type="entry name" value="MshD_Acetyltransferase"/>
</dbReference>
<dbReference type="PANTHER" id="PTHR43617">
    <property type="entry name" value="L-AMINO ACID N-ACETYLTRANSFERASE"/>
    <property type="match status" value="1"/>
</dbReference>
<comment type="caution">
    <text evidence="2">The sequence shown here is derived from an EMBL/GenBank/DDBJ whole genome shotgun (WGS) entry which is preliminary data.</text>
</comment>
<protein>
    <submittedName>
        <fullName evidence="2">GNAT family N-acetyltransferase</fullName>
    </submittedName>
</protein>
<dbReference type="InterPro" id="IPR000182">
    <property type="entry name" value="GNAT_dom"/>
</dbReference>
<dbReference type="EMBL" id="QSKW01000008">
    <property type="protein sequence ID" value="RHE98520.1"/>
    <property type="molecule type" value="Genomic_DNA"/>
</dbReference>
<organism evidence="2 3">
    <name type="scientific">Roseburia inulinivorans</name>
    <dbReference type="NCBI Taxonomy" id="360807"/>
    <lineage>
        <taxon>Bacteria</taxon>
        <taxon>Bacillati</taxon>
        <taxon>Bacillota</taxon>
        <taxon>Clostridia</taxon>
        <taxon>Lachnospirales</taxon>
        <taxon>Lachnospiraceae</taxon>
        <taxon>Roseburia</taxon>
    </lineage>
</organism>
<keyword evidence="2" id="KW-0808">Transferase</keyword>
<dbReference type="Gene3D" id="3.40.630.30">
    <property type="match status" value="2"/>
</dbReference>
<name>A0A3R6FP72_9FIRM</name>
<dbReference type="CDD" id="cd04301">
    <property type="entry name" value="NAT_SF"/>
    <property type="match status" value="2"/>
</dbReference>
<feature type="domain" description="N-acetyltransferase" evidence="1">
    <location>
        <begin position="114"/>
        <end position="249"/>
    </location>
</feature>
<dbReference type="GO" id="GO:0016747">
    <property type="term" value="F:acyltransferase activity, transferring groups other than amino-acyl groups"/>
    <property type="evidence" value="ECO:0007669"/>
    <property type="project" value="InterPro"/>
</dbReference>
<dbReference type="Proteomes" id="UP000286271">
    <property type="component" value="Unassembled WGS sequence"/>
</dbReference>
<reference evidence="2 3" key="1">
    <citation type="submission" date="2018-08" db="EMBL/GenBank/DDBJ databases">
        <title>A genome reference for cultivated species of the human gut microbiota.</title>
        <authorList>
            <person name="Zou Y."/>
            <person name="Xue W."/>
            <person name="Luo G."/>
        </authorList>
    </citation>
    <scope>NUCLEOTIDE SEQUENCE [LARGE SCALE GENOMIC DNA]</scope>
    <source>
        <strain evidence="2 3">AM27-11</strain>
    </source>
</reference>
<proteinExistence type="predicted"/>
<dbReference type="SUPFAM" id="SSF55729">
    <property type="entry name" value="Acyl-CoA N-acyltransferases (Nat)"/>
    <property type="match status" value="2"/>
</dbReference>
<dbReference type="AlphaFoldDB" id="A0A3R6FP72"/>
<evidence type="ECO:0000259" key="1">
    <source>
        <dbReference type="PROSITE" id="PS51186"/>
    </source>
</evidence>
<evidence type="ECO:0000313" key="3">
    <source>
        <dbReference type="Proteomes" id="UP000286271"/>
    </source>
</evidence>
<dbReference type="Pfam" id="PF00583">
    <property type="entry name" value="Acetyltransf_1"/>
    <property type="match status" value="1"/>
</dbReference>
<sequence length="253" mass="29421">MWYNGRKYEGGEFLNIIRLSKEHIEECADLFIDVFTKAPWNDTYNSKGQVISYFQNYINNNYFVGYGLKDQNCMIAISVGMKKPWINGMEYYIDQFCVKTDLQGKGIGSYFLKLIENEIQTEKMEEVLIDDNMVFDIDNLKGFLNDTSSFGFIAKENNKIIGFAYCYTLLRPDGKTMFYLHSIGMLPNYQDKGYGSKLLSFIKEYSKEIGCSEMFLITDKGNPRACHVYEKLGGKNDYKDEIVYVYDYEKGDK</sequence>
<accession>A0A3R6FP72</accession>
<evidence type="ECO:0000313" key="2">
    <source>
        <dbReference type="EMBL" id="RHE98520.1"/>
    </source>
</evidence>
<gene>
    <name evidence="2" type="ORF">DW707_07120</name>
</gene>